<evidence type="ECO:0000313" key="3">
    <source>
        <dbReference type="Proteomes" id="UP000278475"/>
    </source>
</evidence>
<dbReference type="Proteomes" id="UP000278475">
    <property type="component" value="Unassembled WGS sequence"/>
</dbReference>
<evidence type="ECO:0000256" key="1">
    <source>
        <dbReference type="SAM" id="Phobius"/>
    </source>
</evidence>
<feature type="transmembrane region" description="Helical" evidence="1">
    <location>
        <begin position="48"/>
        <end position="75"/>
    </location>
</feature>
<keyword evidence="1" id="KW-0812">Transmembrane</keyword>
<gene>
    <name evidence="2" type="ORF">DRJ31_09650</name>
</gene>
<protein>
    <submittedName>
        <fullName evidence="2">Uncharacterized protein</fullName>
    </submittedName>
</protein>
<sequence>MKIRNLLTLVLVTVLIAVVYPDSRLFLLAVILAAILIRLRKRLSKIGLFYAISGFPVLFKGYVGVFIHAFLLIVLGGLDYFLTMSNSSSELLRKLHHIIRGSSEVFTIVFNPALYFSTKFELHDFWYLMFAYPFVALILITYLRSRKREEKEMELE</sequence>
<name>A0A497EKL5_9CREN</name>
<dbReference type="EMBL" id="QMQV01000165">
    <property type="protein sequence ID" value="RLE46807.1"/>
    <property type="molecule type" value="Genomic_DNA"/>
</dbReference>
<proteinExistence type="predicted"/>
<keyword evidence="1" id="KW-1133">Transmembrane helix</keyword>
<keyword evidence="1" id="KW-0472">Membrane</keyword>
<feature type="transmembrane region" description="Helical" evidence="1">
    <location>
        <begin position="125"/>
        <end position="143"/>
    </location>
</feature>
<accession>A0A497EKL5</accession>
<feature type="transmembrane region" description="Helical" evidence="1">
    <location>
        <begin position="6"/>
        <end position="36"/>
    </location>
</feature>
<comment type="caution">
    <text evidence="2">The sequence shown here is derived from an EMBL/GenBank/DDBJ whole genome shotgun (WGS) entry which is preliminary data.</text>
</comment>
<reference evidence="2 3" key="1">
    <citation type="submission" date="2018-06" db="EMBL/GenBank/DDBJ databases">
        <title>Extensive metabolic versatility and redundancy in microbially diverse, dynamic hydrothermal sediments.</title>
        <authorList>
            <person name="Dombrowski N."/>
            <person name="Teske A."/>
            <person name="Baker B.J."/>
        </authorList>
    </citation>
    <scope>NUCLEOTIDE SEQUENCE [LARGE SCALE GENOMIC DNA]</scope>
    <source>
        <strain evidence="2">B66_G16</strain>
    </source>
</reference>
<dbReference type="AlphaFoldDB" id="A0A497EKL5"/>
<evidence type="ECO:0000313" key="2">
    <source>
        <dbReference type="EMBL" id="RLE46807.1"/>
    </source>
</evidence>
<organism evidence="2 3">
    <name type="scientific">Thermoproteota archaeon</name>
    <dbReference type="NCBI Taxonomy" id="2056631"/>
    <lineage>
        <taxon>Archaea</taxon>
        <taxon>Thermoproteota</taxon>
    </lineage>
</organism>